<feature type="region of interest" description="Disordered" evidence="1">
    <location>
        <begin position="51"/>
        <end position="71"/>
    </location>
</feature>
<dbReference type="EMBL" id="AP008247">
    <property type="protein sequence ID" value="BAD89479.1"/>
    <property type="molecule type" value="Genomic_DNA"/>
</dbReference>
<dbReference type="AlphaFoldDB" id="Q5F1V6"/>
<sequence>MDLVVMMKETHQRWIPVAVWSTSSSPSPSSSPPSPPLAEARQSCLLLPDLAVPRPTTVNSDGTEASPPPSLGSFAGRSTILSYGELQSLPVITIAFTCFLSMWRERERERERVGRRGPPTR</sequence>
<organism evidence="2">
    <name type="scientific">Oryza sativa subsp. japonica</name>
    <name type="common">Rice</name>
    <dbReference type="NCBI Taxonomy" id="39947"/>
    <lineage>
        <taxon>Eukaryota</taxon>
        <taxon>Viridiplantae</taxon>
        <taxon>Streptophyta</taxon>
        <taxon>Embryophyta</taxon>
        <taxon>Tracheophyta</taxon>
        <taxon>Spermatophyta</taxon>
        <taxon>Magnoliopsida</taxon>
        <taxon>Liliopsida</taxon>
        <taxon>Poales</taxon>
        <taxon>Poaceae</taxon>
        <taxon>BOP clade</taxon>
        <taxon>Oryzoideae</taxon>
        <taxon>Oryzeae</taxon>
        <taxon>Oryzinae</taxon>
        <taxon>Oryza</taxon>
        <taxon>Oryza sativa</taxon>
    </lineage>
</organism>
<reference evidence="2" key="1">
    <citation type="submission" date="2005-01" db="EMBL/GenBank/DDBJ databases">
        <title>Oryza sativa nipponbare(GA3) genomic DNA, chromosome 1, PAC clone:P0784G04.</title>
        <authorList>
            <person name="Sasaki T."/>
            <person name="Matsumoto T."/>
            <person name="Fujisawa M."/>
        </authorList>
    </citation>
    <scope>NUCLEOTIDE SEQUENCE</scope>
</reference>
<accession>Q5F1V6</accession>
<evidence type="ECO:0000256" key="1">
    <source>
        <dbReference type="SAM" id="MobiDB-lite"/>
    </source>
</evidence>
<evidence type="ECO:0000313" key="2">
    <source>
        <dbReference type="EMBL" id="BAD89479.1"/>
    </source>
</evidence>
<gene>
    <name evidence="2" type="primary">P0784G04.29</name>
</gene>
<proteinExistence type="predicted"/>
<protein>
    <submittedName>
        <fullName evidence="2">Uncharacterized protein P0784G04.29</fullName>
    </submittedName>
</protein>
<name>Q5F1V6_ORYSJ</name>
<feature type="region of interest" description="Disordered" evidence="1">
    <location>
        <begin position="21"/>
        <end position="40"/>
    </location>
</feature>